<dbReference type="RefSeq" id="WP_329355743.1">
    <property type="nucleotide sequence ID" value="NZ_CP109490.1"/>
</dbReference>
<evidence type="ECO:0000313" key="2">
    <source>
        <dbReference type="EMBL" id="WUX36844.1"/>
    </source>
</evidence>
<proteinExistence type="predicted"/>
<evidence type="ECO:0000313" key="3">
    <source>
        <dbReference type="Proteomes" id="UP001431926"/>
    </source>
</evidence>
<reference evidence="2" key="1">
    <citation type="submission" date="2022-10" db="EMBL/GenBank/DDBJ databases">
        <title>The complete genomes of actinobacterial strains from the NBC collection.</title>
        <authorList>
            <person name="Joergensen T.S."/>
            <person name="Alvarez Arevalo M."/>
            <person name="Sterndorff E.B."/>
            <person name="Faurdal D."/>
            <person name="Vuksanovic O."/>
            <person name="Mourched A.-S."/>
            <person name="Charusanti P."/>
            <person name="Shaw S."/>
            <person name="Blin K."/>
            <person name="Weber T."/>
        </authorList>
    </citation>
    <scope>NUCLEOTIDE SEQUENCE</scope>
    <source>
        <strain evidence="2">NBC_01436</strain>
    </source>
</reference>
<organism evidence="2 3">
    <name type="scientific">Streptomyces anulatus</name>
    <name type="common">Streptomyces chrysomallus</name>
    <dbReference type="NCBI Taxonomy" id="1892"/>
    <lineage>
        <taxon>Bacteria</taxon>
        <taxon>Bacillati</taxon>
        <taxon>Actinomycetota</taxon>
        <taxon>Actinomycetes</taxon>
        <taxon>Kitasatosporales</taxon>
        <taxon>Streptomycetaceae</taxon>
        <taxon>Streptomyces</taxon>
    </lineage>
</organism>
<dbReference type="EMBL" id="CP109491">
    <property type="protein sequence ID" value="WUX36844.1"/>
    <property type="molecule type" value="Genomic_DNA"/>
</dbReference>
<dbReference type="Pfam" id="PF25232">
    <property type="entry name" value="DUF7848"/>
    <property type="match status" value="1"/>
</dbReference>
<sequence>MTRAIVRHVVHRITEHPDTEVTYEADCLHCGWSATPSTDGPAVNLACMEHSGKSNHRGFRRTMTGFIFVVRDGKDDRPACPQAAPPAP</sequence>
<evidence type="ECO:0000259" key="1">
    <source>
        <dbReference type="Pfam" id="PF25232"/>
    </source>
</evidence>
<dbReference type="InterPro" id="IPR057170">
    <property type="entry name" value="DUF7848"/>
</dbReference>
<accession>A0ABZ1ZHU5</accession>
<dbReference type="Proteomes" id="UP001431926">
    <property type="component" value="Chromosome"/>
</dbReference>
<name>A0ABZ1ZHU5_STRAQ</name>
<protein>
    <recommendedName>
        <fullName evidence="1">DUF7848 domain-containing protein</fullName>
    </recommendedName>
</protein>
<feature type="domain" description="DUF7848" evidence="1">
    <location>
        <begin position="1"/>
        <end position="71"/>
    </location>
</feature>
<keyword evidence="3" id="KW-1185">Reference proteome</keyword>
<gene>
    <name evidence="2" type="ORF">OG367_11635</name>
</gene>